<keyword evidence="1" id="KW-1133">Transmembrane helix</keyword>
<gene>
    <name evidence="2" type="ORF">BKA07_001344</name>
</gene>
<reference evidence="2 3" key="1">
    <citation type="submission" date="2020-03" db="EMBL/GenBank/DDBJ databases">
        <title>Sequencing the genomes of 1000 actinobacteria strains.</title>
        <authorList>
            <person name="Klenk H.-P."/>
        </authorList>
    </citation>
    <scope>NUCLEOTIDE SEQUENCE [LARGE SCALE GENOMIC DNA]</scope>
    <source>
        <strain evidence="2 3">DSM 18964</strain>
    </source>
</reference>
<evidence type="ECO:0008006" key="4">
    <source>
        <dbReference type="Google" id="ProtNLM"/>
    </source>
</evidence>
<dbReference type="Pfam" id="PF17197">
    <property type="entry name" value="DUF5134"/>
    <property type="match status" value="1"/>
</dbReference>
<keyword evidence="1" id="KW-0472">Membrane</keyword>
<sequence length="184" mass="19859">MISFPWSLVLTATFAFTGIVCIIHLIRHWRGSTSCSDVSASRMDMVVHGNHLVMSIGMILMVWTATGTVATWSQVAFFAILAVLMGIGLRWSHGAGAAISLSSHIVLNASMVWMLLAMPLLMGHGMTMSPTPGWTSALNWVAIALSTLAAVWWIVLLVRSRRVGIHTLCHAAMGLGMAAMLILM</sequence>
<feature type="transmembrane region" description="Helical" evidence="1">
    <location>
        <begin position="72"/>
        <end position="93"/>
    </location>
</feature>
<comment type="caution">
    <text evidence="2">The sequence shown here is derived from an EMBL/GenBank/DDBJ whole genome shotgun (WGS) entry which is preliminary data.</text>
</comment>
<dbReference type="InterPro" id="IPR033458">
    <property type="entry name" value="DUF5134"/>
</dbReference>
<feature type="transmembrane region" description="Helical" evidence="1">
    <location>
        <begin position="165"/>
        <end position="183"/>
    </location>
</feature>
<proteinExistence type="predicted"/>
<evidence type="ECO:0000313" key="3">
    <source>
        <dbReference type="Proteomes" id="UP000576792"/>
    </source>
</evidence>
<dbReference type="RefSeq" id="WP_167950202.1">
    <property type="nucleotide sequence ID" value="NZ_BAAAPQ010000026.1"/>
</dbReference>
<feature type="transmembrane region" description="Helical" evidence="1">
    <location>
        <begin position="137"/>
        <end position="158"/>
    </location>
</feature>
<dbReference type="Proteomes" id="UP000576792">
    <property type="component" value="Unassembled WGS sequence"/>
</dbReference>
<evidence type="ECO:0000256" key="1">
    <source>
        <dbReference type="SAM" id="Phobius"/>
    </source>
</evidence>
<dbReference type="AlphaFoldDB" id="A0A846RRC9"/>
<feature type="transmembrane region" description="Helical" evidence="1">
    <location>
        <begin position="6"/>
        <end position="26"/>
    </location>
</feature>
<dbReference type="EMBL" id="JAATJN010000001">
    <property type="protein sequence ID" value="NJC56309.1"/>
    <property type="molecule type" value="Genomic_DNA"/>
</dbReference>
<feature type="transmembrane region" description="Helical" evidence="1">
    <location>
        <begin position="105"/>
        <end position="125"/>
    </location>
</feature>
<protein>
    <recommendedName>
        <fullName evidence="4">DUF5134 domain-containing protein</fullName>
    </recommendedName>
</protein>
<keyword evidence="3" id="KW-1185">Reference proteome</keyword>
<accession>A0A846RRC9</accession>
<organism evidence="2 3">
    <name type="scientific">Brevibacterium marinum</name>
    <dbReference type="NCBI Taxonomy" id="418643"/>
    <lineage>
        <taxon>Bacteria</taxon>
        <taxon>Bacillati</taxon>
        <taxon>Actinomycetota</taxon>
        <taxon>Actinomycetes</taxon>
        <taxon>Micrococcales</taxon>
        <taxon>Brevibacteriaceae</taxon>
        <taxon>Brevibacterium</taxon>
    </lineage>
</organism>
<keyword evidence="1" id="KW-0812">Transmembrane</keyword>
<name>A0A846RRC9_9MICO</name>
<feature type="transmembrane region" description="Helical" evidence="1">
    <location>
        <begin position="47"/>
        <end position="66"/>
    </location>
</feature>
<evidence type="ECO:0000313" key="2">
    <source>
        <dbReference type="EMBL" id="NJC56309.1"/>
    </source>
</evidence>